<evidence type="ECO:0000313" key="4">
    <source>
        <dbReference type="EMBL" id="KNE88461.1"/>
    </source>
</evidence>
<protein>
    <recommendedName>
        <fullName evidence="1">Cytochrome c oxidase subunit 1</fullName>
        <ecNumber evidence="1">7.1.1.9</ecNumber>
    </recommendedName>
</protein>
<organism evidence="4 5">
    <name type="scientific">Puccinia striiformis f. sp. tritici PST-78</name>
    <dbReference type="NCBI Taxonomy" id="1165861"/>
    <lineage>
        <taxon>Eukaryota</taxon>
        <taxon>Fungi</taxon>
        <taxon>Dikarya</taxon>
        <taxon>Basidiomycota</taxon>
        <taxon>Pucciniomycotina</taxon>
        <taxon>Pucciniomycetes</taxon>
        <taxon>Pucciniales</taxon>
        <taxon>Pucciniaceae</taxon>
        <taxon>Puccinia</taxon>
    </lineage>
</organism>
<dbReference type="Proteomes" id="UP000054564">
    <property type="component" value="Unassembled WGS sequence"/>
</dbReference>
<feature type="transmembrane region" description="Helical" evidence="2">
    <location>
        <begin position="88"/>
        <end position="106"/>
    </location>
</feature>
<name>A0A0L0UNC7_9BASI</name>
<dbReference type="Pfam" id="PF00115">
    <property type="entry name" value="COX1"/>
    <property type="match status" value="1"/>
</dbReference>
<feature type="transmembrane region" description="Helical" evidence="2">
    <location>
        <begin position="159"/>
        <end position="182"/>
    </location>
</feature>
<dbReference type="Gene3D" id="1.20.210.10">
    <property type="entry name" value="Cytochrome c oxidase-like, subunit I domain"/>
    <property type="match status" value="1"/>
</dbReference>
<dbReference type="STRING" id="1165861.A0A0L0UNC7"/>
<dbReference type="SUPFAM" id="SSF81442">
    <property type="entry name" value="Cytochrome c oxidase subunit I-like"/>
    <property type="match status" value="1"/>
</dbReference>
<comment type="pathway">
    <text evidence="1">Energy metabolism; oxidative phosphorylation.</text>
</comment>
<reference evidence="5" key="1">
    <citation type="submission" date="2014-03" db="EMBL/GenBank/DDBJ databases">
        <title>The Genome Sequence of Puccinia striiformis f. sp. tritici PST-78.</title>
        <authorList>
            <consortium name="The Broad Institute Genome Sequencing Platform"/>
            <person name="Cuomo C."/>
            <person name="Hulbert S."/>
            <person name="Chen X."/>
            <person name="Walker B."/>
            <person name="Young S.K."/>
            <person name="Zeng Q."/>
            <person name="Gargeya S."/>
            <person name="Fitzgerald M."/>
            <person name="Haas B."/>
            <person name="Abouelleil A."/>
            <person name="Alvarado L."/>
            <person name="Arachchi H.M."/>
            <person name="Berlin A.M."/>
            <person name="Chapman S.B."/>
            <person name="Goldberg J."/>
            <person name="Griggs A."/>
            <person name="Gujja S."/>
            <person name="Hansen M."/>
            <person name="Howarth C."/>
            <person name="Imamovic A."/>
            <person name="Larimer J."/>
            <person name="McCowan C."/>
            <person name="Montmayeur A."/>
            <person name="Murphy C."/>
            <person name="Neiman D."/>
            <person name="Pearson M."/>
            <person name="Priest M."/>
            <person name="Roberts A."/>
            <person name="Saif S."/>
            <person name="Shea T."/>
            <person name="Sisk P."/>
            <person name="Sykes S."/>
            <person name="Wortman J."/>
            <person name="Nusbaum C."/>
            <person name="Birren B."/>
        </authorList>
    </citation>
    <scope>NUCLEOTIDE SEQUENCE [LARGE SCALE GENOMIC DNA]</scope>
    <source>
        <strain evidence="5">race PST-78</strain>
    </source>
</reference>
<accession>A0A0L0UNC7</accession>
<feature type="transmembrane region" description="Helical" evidence="2">
    <location>
        <begin position="118"/>
        <end position="139"/>
    </location>
</feature>
<keyword evidence="1 2" id="KW-0812">Transmembrane</keyword>
<dbReference type="EMBL" id="AJIL01001839">
    <property type="protein sequence ID" value="KNE88461.1"/>
    <property type="molecule type" value="Genomic_DNA"/>
</dbReference>
<evidence type="ECO:0000256" key="2">
    <source>
        <dbReference type="SAM" id="Phobius"/>
    </source>
</evidence>
<proteinExistence type="inferred from homology"/>
<dbReference type="GO" id="GO:0004129">
    <property type="term" value="F:cytochrome-c oxidase activity"/>
    <property type="evidence" value="ECO:0007669"/>
    <property type="project" value="UniProtKB-EC"/>
</dbReference>
<dbReference type="PANTHER" id="PTHR10422:SF18">
    <property type="entry name" value="CYTOCHROME C OXIDASE SUBUNIT 1"/>
    <property type="match status" value="1"/>
</dbReference>
<keyword evidence="5" id="KW-1185">Reference proteome</keyword>
<evidence type="ECO:0000259" key="3">
    <source>
        <dbReference type="PROSITE" id="PS50855"/>
    </source>
</evidence>
<dbReference type="InterPro" id="IPR023616">
    <property type="entry name" value="Cyt_c_oxase-like_su1_dom"/>
</dbReference>
<evidence type="ECO:0000313" key="5">
    <source>
        <dbReference type="Proteomes" id="UP000054564"/>
    </source>
</evidence>
<keyword evidence="1" id="KW-0496">Mitochondrion</keyword>
<gene>
    <name evidence="4" type="ORF">PSTG_18138</name>
</gene>
<dbReference type="InterPro" id="IPR000883">
    <property type="entry name" value="Cyt_C_Oxase_1"/>
</dbReference>
<sequence>MYAVGLDVDTRAYFTAATMIIAVPTGIKIFSWMATCYGGSVRYTAPMLFALGFVFLFTIGGLTGVVLANASMDVAMHDTYYVVAHFHYVLSMGAVFSVFAGFYYWAPKILGKMYNETLAQVHFWTLFVGVNTTFMPQHFLGLAGMPRRIPDYPDAFEGWNYISSIGSMISVVATGVFLYIIYDMLANQPVATANPFGIPQFFMSTPSYLKESQTSTTLEWTVPSPTPYHAYHMMPLQS</sequence>
<comment type="similarity">
    <text evidence="1">Belongs to the heme-copper respiratory oxidase family.</text>
</comment>
<comment type="catalytic activity">
    <reaction evidence="1">
        <text>4 Fe(II)-[cytochrome c] + O2 + 8 H(+)(in) = 4 Fe(III)-[cytochrome c] + 2 H2O + 4 H(+)(out)</text>
        <dbReference type="Rhea" id="RHEA:11436"/>
        <dbReference type="Rhea" id="RHEA-COMP:10350"/>
        <dbReference type="Rhea" id="RHEA-COMP:14399"/>
        <dbReference type="ChEBI" id="CHEBI:15377"/>
        <dbReference type="ChEBI" id="CHEBI:15378"/>
        <dbReference type="ChEBI" id="CHEBI:15379"/>
        <dbReference type="ChEBI" id="CHEBI:29033"/>
        <dbReference type="ChEBI" id="CHEBI:29034"/>
        <dbReference type="EC" id="7.1.1.9"/>
    </reaction>
</comment>
<feature type="transmembrane region" description="Helical" evidence="2">
    <location>
        <begin position="12"/>
        <end position="35"/>
    </location>
</feature>
<feature type="transmembrane region" description="Helical" evidence="2">
    <location>
        <begin position="47"/>
        <end position="68"/>
    </location>
</feature>
<keyword evidence="1" id="KW-0999">Mitochondrion inner membrane</keyword>
<keyword evidence="1" id="KW-0186">Copper</keyword>
<dbReference type="EC" id="7.1.1.9" evidence="1"/>
<dbReference type="PANTHER" id="PTHR10422">
    <property type="entry name" value="CYTOCHROME C OXIDASE SUBUNIT 1"/>
    <property type="match status" value="1"/>
</dbReference>
<keyword evidence="1" id="KW-0349">Heme</keyword>
<dbReference type="GO" id="GO:0046872">
    <property type="term" value="F:metal ion binding"/>
    <property type="evidence" value="ECO:0007669"/>
    <property type="project" value="UniProtKB-KW"/>
</dbReference>
<comment type="caution">
    <text evidence="4">The sequence shown here is derived from an EMBL/GenBank/DDBJ whole genome shotgun (WGS) entry which is preliminary data.</text>
</comment>
<dbReference type="AlphaFoldDB" id="A0A0L0UNC7"/>
<comment type="function">
    <text evidence="1">Component of the cytochrome c oxidase, the last enzyme in the mitochondrial electron transport chain which drives oxidative phosphorylation. The respiratory chain contains 3 multisubunit complexes succinate dehydrogenase (complex II, CII), ubiquinol-cytochrome c oxidoreductase (cytochrome b-c1 complex, complex III, CIII) and cytochrome c oxidase (complex IV, CIV), that cooperate to transfer electrons derived from NADH and succinate to molecular oxygen, creating an electrochemical gradient over the inner membrane that drives transmembrane transport and the ATP synthase. Cytochrome c oxidase is the component of the respiratory chain that catalyzes the reduction of oxygen to water. Electrons originating from reduced cytochrome c in the intermembrane space (IMS) are transferred via the dinuclear copper A center (CU(A)) of subunit 2 and heme A of subunit 1 to the active site in subunit 1, a binuclear center (BNC) formed by heme A3 and copper B (CU(B)). The BNC reduces molecular oxygen to 2 water molecules using 4 electrons from cytochrome c in the IMS and 4 protons from the mitochondrial matrix.</text>
</comment>
<dbReference type="PRINTS" id="PR01165">
    <property type="entry name" value="CYCOXIDASEI"/>
</dbReference>
<comment type="subcellular location">
    <subcellularLocation>
        <location evidence="1">Mitochondrion inner membrane</location>
        <topology evidence="1">Multi-pass membrane protein</topology>
    </subcellularLocation>
</comment>
<keyword evidence="1" id="KW-0813">Transport</keyword>
<feature type="domain" description="Cytochrome oxidase subunit I profile" evidence="3">
    <location>
        <begin position="1"/>
        <end position="238"/>
    </location>
</feature>
<evidence type="ECO:0000256" key="1">
    <source>
        <dbReference type="RuleBase" id="RU000369"/>
    </source>
</evidence>
<dbReference type="GO" id="GO:0020037">
    <property type="term" value="F:heme binding"/>
    <property type="evidence" value="ECO:0007669"/>
    <property type="project" value="InterPro"/>
</dbReference>
<keyword evidence="1" id="KW-0679">Respiratory chain</keyword>
<keyword evidence="1 2" id="KW-0472">Membrane</keyword>
<dbReference type="GO" id="GO:0015990">
    <property type="term" value="P:electron transport coupled proton transport"/>
    <property type="evidence" value="ECO:0007669"/>
    <property type="project" value="TreeGrafter"/>
</dbReference>
<keyword evidence="1" id="KW-0479">Metal-binding</keyword>
<dbReference type="PROSITE" id="PS50855">
    <property type="entry name" value="COX1"/>
    <property type="match status" value="1"/>
</dbReference>
<keyword evidence="1" id="KW-0408">Iron</keyword>
<dbReference type="InterPro" id="IPR036927">
    <property type="entry name" value="Cyt_c_oxase-like_su1_sf"/>
</dbReference>
<dbReference type="GO" id="GO:0006123">
    <property type="term" value="P:mitochondrial electron transport, cytochrome c to oxygen"/>
    <property type="evidence" value="ECO:0007669"/>
    <property type="project" value="TreeGrafter"/>
</dbReference>
<dbReference type="UniPathway" id="UPA00705"/>
<keyword evidence="1" id="KW-0249">Electron transport</keyword>
<keyword evidence="2" id="KW-1133">Transmembrane helix</keyword>
<dbReference type="GO" id="GO:0005743">
    <property type="term" value="C:mitochondrial inner membrane"/>
    <property type="evidence" value="ECO:0007669"/>
    <property type="project" value="UniProtKB-SubCell"/>
</dbReference>